<evidence type="ECO:0000259" key="11">
    <source>
        <dbReference type="PROSITE" id="PS51674"/>
    </source>
</evidence>
<evidence type="ECO:0000313" key="13">
    <source>
        <dbReference type="Proteomes" id="UP000253239"/>
    </source>
</evidence>
<keyword evidence="3" id="KW-0004">4Fe-4S</keyword>
<comment type="cofactor">
    <cofactor evidence="1">
        <name>[4Fe-4S] cluster</name>
        <dbReference type="ChEBI" id="CHEBI:49883"/>
    </cofactor>
</comment>
<dbReference type="GO" id="GO:0045892">
    <property type="term" value="P:negative regulation of DNA-templated transcription"/>
    <property type="evidence" value="ECO:0007669"/>
    <property type="project" value="TreeGrafter"/>
</dbReference>
<dbReference type="PROSITE" id="PS51674">
    <property type="entry name" value="4FE4S_WBL"/>
    <property type="match status" value="1"/>
</dbReference>
<dbReference type="GO" id="GO:0051539">
    <property type="term" value="F:4 iron, 4 sulfur cluster binding"/>
    <property type="evidence" value="ECO:0007669"/>
    <property type="project" value="UniProtKB-KW"/>
</dbReference>
<dbReference type="GO" id="GO:0046872">
    <property type="term" value="F:metal ion binding"/>
    <property type="evidence" value="ECO:0007669"/>
    <property type="project" value="UniProtKB-KW"/>
</dbReference>
<evidence type="ECO:0000256" key="10">
    <source>
        <dbReference type="ARBA" id="ARBA00023163"/>
    </source>
</evidence>
<dbReference type="PANTHER" id="PTHR38839">
    <property type="entry name" value="TRANSCRIPTIONAL REGULATOR WHID-RELATED"/>
    <property type="match status" value="1"/>
</dbReference>
<sequence>MSAIYGQGLVETSCTPDEWTLGAACTQTDPEVFFPEKGEPVGPARNICRRCEVQAKCLEVALAREEEFGIWGGLTPNQRRALKRGAAQRACGYCGSTFVPGRPEQRFCSRECVALELSSREAVAS</sequence>
<dbReference type="GO" id="GO:0003677">
    <property type="term" value="F:DNA binding"/>
    <property type="evidence" value="ECO:0007669"/>
    <property type="project" value="UniProtKB-KW"/>
</dbReference>
<dbReference type="Pfam" id="PF02467">
    <property type="entry name" value="Whib"/>
    <property type="match status" value="1"/>
</dbReference>
<evidence type="ECO:0000256" key="3">
    <source>
        <dbReference type="ARBA" id="ARBA00022485"/>
    </source>
</evidence>
<evidence type="ECO:0000256" key="2">
    <source>
        <dbReference type="ARBA" id="ARBA00006597"/>
    </source>
</evidence>
<dbReference type="InterPro" id="IPR034768">
    <property type="entry name" value="4FE4S_WBL"/>
</dbReference>
<gene>
    <name evidence="12" type="primary">48</name>
    <name evidence="12" type="ORF">SEA_RUBEELU_48</name>
</gene>
<dbReference type="GO" id="GO:0047134">
    <property type="term" value="F:protein-disulfide reductase [NAD(P)H] activity"/>
    <property type="evidence" value="ECO:0007669"/>
    <property type="project" value="TreeGrafter"/>
</dbReference>
<comment type="similarity">
    <text evidence="2">Belongs to the WhiB family.</text>
</comment>
<accession>A0A2Z5HEX1</accession>
<protein>
    <submittedName>
        <fullName evidence="12">WhiB family transcription factor</fullName>
    </submittedName>
</protein>
<evidence type="ECO:0000256" key="1">
    <source>
        <dbReference type="ARBA" id="ARBA00001966"/>
    </source>
</evidence>
<evidence type="ECO:0000256" key="8">
    <source>
        <dbReference type="ARBA" id="ARBA00023125"/>
    </source>
</evidence>
<evidence type="ECO:0000256" key="5">
    <source>
        <dbReference type="ARBA" id="ARBA00023004"/>
    </source>
</evidence>
<proteinExistence type="inferred from homology"/>
<dbReference type="EMBL" id="MH399787">
    <property type="protein sequence ID" value="AXC38510.1"/>
    <property type="molecule type" value="Genomic_DNA"/>
</dbReference>
<evidence type="ECO:0000256" key="7">
    <source>
        <dbReference type="ARBA" id="ARBA00023015"/>
    </source>
</evidence>
<dbReference type="InterPro" id="IPR003482">
    <property type="entry name" value="Whib"/>
</dbReference>
<evidence type="ECO:0000256" key="9">
    <source>
        <dbReference type="ARBA" id="ARBA00023157"/>
    </source>
</evidence>
<evidence type="ECO:0000256" key="4">
    <source>
        <dbReference type="ARBA" id="ARBA00022723"/>
    </source>
</evidence>
<keyword evidence="9" id="KW-1015">Disulfide bond</keyword>
<dbReference type="PANTHER" id="PTHR38839:SF4">
    <property type="entry name" value="TRANSCRIPTIONAL REGULATOR WHIB"/>
    <property type="match status" value="1"/>
</dbReference>
<dbReference type="Proteomes" id="UP000253239">
    <property type="component" value="Genome"/>
</dbReference>
<keyword evidence="8" id="KW-0238">DNA-binding</keyword>
<keyword evidence="6" id="KW-0411">Iron-sulfur</keyword>
<keyword evidence="4" id="KW-0479">Metal-binding</keyword>
<evidence type="ECO:0000256" key="6">
    <source>
        <dbReference type="ARBA" id="ARBA00023014"/>
    </source>
</evidence>
<feature type="domain" description="4Fe-4S Wbl-type" evidence="11">
    <location>
        <begin position="24"/>
        <end position="81"/>
    </location>
</feature>
<dbReference type="HAMAP" id="MF_01479">
    <property type="entry name" value="WhiB"/>
    <property type="match status" value="1"/>
</dbReference>
<keyword evidence="5" id="KW-0408">Iron</keyword>
<evidence type="ECO:0000313" key="12">
    <source>
        <dbReference type="EMBL" id="AXC38510.1"/>
    </source>
</evidence>
<keyword evidence="10" id="KW-0804">Transcription</keyword>
<name>A0A2Z5HEX1_9CAUD</name>
<reference evidence="12 13" key="1">
    <citation type="submission" date="2018-05" db="EMBL/GenBank/DDBJ databases">
        <authorList>
            <person name="Holmes S."/>
            <person name="Andersen I."/>
            <person name="Antosh A."/>
            <person name="Cancino R."/>
            <person name="Cassaniti A."/>
            <person name="Checo C."/>
            <person name="Cruz A."/>
            <person name="Decastro L."/>
            <person name="Douthitt C."/>
            <person name="Dubois A."/>
            <person name="Flyod E."/>
            <person name="Gough C."/>
            <person name="Holland C."/>
            <person name="Labrador D."/>
            <person name="Manthey F."/>
            <person name="McCandless J."/>
            <person name="McMahon J."/>
            <person name="Monroy J."/>
            <person name="Newman K."/>
            <person name="Peroza J."/>
            <person name="Roy A."/>
            <person name="Sewelson S."/>
            <person name="Thompson A."/>
            <person name="Wiersma-Koch H."/>
            <person name="D'Elia T."/>
            <person name="Garlena R.A."/>
            <person name="Russell D.A."/>
            <person name="Pope W.H."/>
            <person name="Jacobs-Sera D."/>
            <person name="Hatfull G.F."/>
        </authorList>
    </citation>
    <scope>NUCLEOTIDE SEQUENCE [LARGE SCALE GENOMIC DNA]</scope>
</reference>
<organism evidence="12 13">
    <name type="scientific">Mycobacterium phage Rubeelu</name>
    <dbReference type="NCBI Taxonomy" id="2250386"/>
    <lineage>
        <taxon>Viruses</taxon>
        <taxon>Duplodnaviria</taxon>
        <taxon>Heunggongvirae</taxon>
        <taxon>Uroviricota</taxon>
        <taxon>Caudoviricetes</taxon>
        <taxon>Nclasvirinae</taxon>
        <taxon>Charlievirus</taxon>
        <taxon>Charlievirus butters</taxon>
    </lineage>
</organism>
<keyword evidence="7" id="KW-0805">Transcription regulation</keyword>